<gene>
    <name evidence="2" type="ORF">TOL_0431</name>
</gene>
<dbReference type="Proteomes" id="UP000011866">
    <property type="component" value="Chromosome"/>
</dbReference>
<dbReference type="SUPFAM" id="SSF47413">
    <property type="entry name" value="lambda repressor-like DNA-binding domains"/>
    <property type="match status" value="1"/>
</dbReference>
<keyword evidence="3" id="KW-1185">Reference proteome</keyword>
<proteinExistence type="predicted"/>
<dbReference type="EMBL" id="HF680312">
    <property type="protein sequence ID" value="CCU70873.1"/>
    <property type="molecule type" value="Genomic_DNA"/>
</dbReference>
<reference evidence="2 3" key="1">
    <citation type="journal article" date="2013" name="Genome Announc.">
        <title>Genome Sequence of Thalassolituus oleivorans MIL-1 (DSM 14913T).</title>
        <authorList>
            <person name="Golyshin P.N."/>
            <person name="Werner J."/>
            <person name="Chernikova T.N."/>
            <person name="Tran H."/>
            <person name="Ferrer M."/>
            <person name="Yakimov M.M."/>
            <person name="Teeling H."/>
            <person name="Golyshina O.V."/>
        </authorList>
    </citation>
    <scope>NUCLEOTIDE SEQUENCE [LARGE SCALE GENOMIC DNA]</scope>
    <source>
        <strain evidence="2 3">MIL-1</strain>
    </source>
</reference>
<accession>M5DN54</accession>
<organism evidence="2 3">
    <name type="scientific">Thalassolituus oleivorans MIL-1</name>
    <dbReference type="NCBI Taxonomy" id="1298593"/>
    <lineage>
        <taxon>Bacteria</taxon>
        <taxon>Pseudomonadati</taxon>
        <taxon>Pseudomonadota</taxon>
        <taxon>Gammaproteobacteria</taxon>
        <taxon>Oceanospirillales</taxon>
        <taxon>Oceanospirillaceae</taxon>
        <taxon>Thalassolituus</taxon>
    </lineage>
</organism>
<sequence>MLSWARERAGFAVPDFARKMGKTSDTLLAWEAGSRPLTFNQAMQFADKAYVPFGYLFLTQPPADEFPIPDLRTVDSGGVRQPSAELLDLVKQMQERQEWYKEYLAEQGESGSQVVGRKTTQDSVANIVGYMRQQLGVSAHPQRNDWEDYYRDLVKRIEELGIMVMRLPYLGSYHRRFRVEEFRGFAMADAIAPLLFVNHADAPGARLFTLIHEFCHILLGQSGVSDGDANTQNKIEVLCNAVAAEFLVPEVEFRQKWDTSFEDWRDNLRPLEAHFHVSTWALARRALTLGFISQVDYSNYILAQRKAHDDRERTGGSGGYYKNQKSWLSDRFSRAVTSQALNGQMMLRDAGHLLNMSAANVVKFAKEVGI</sequence>
<dbReference type="PANTHER" id="PTHR43236:SF2">
    <property type="entry name" value="BLL0069 PROTEIN"/>
    <property type="match status" value="1"/>
</dbReference>
<feature type="domain" description="IrrE N-terminal-like" evidence="1">
    <location>
        <begin position="158"/>
        <end position="286"/>
    </location>
</feature>
<name>M5DN54_9GAMM</name>
<dbReference type="GO" id="GO:0003677">
    <property type="term" value="F:DNA binding"/>
    <property type="evidence" value="ECO:0007669"/>
    <property type="project" value="InterPro"/>
</dbReference>
<dbReference type="PATRIC" id="fig|1298593.3.peg.414"/>
<dbReference type="HOGENOM" id="CLU_057454_1_0_6"/>
<dbReference type="PANTHER" id="PTHR43236">
    <property type="entry name" value="ANTITOXIN HIGA1"/>
    <property type="match status" value="1"/>
</dbReference>
<dbReference type="KEGG" id="tol:TOL_0431"/>
<dbReference type="InterPro" id="IPR052345">
    <property type="entry name" value="Rad_response_metalloprotease"/>
</dbReference>
<dbReference type="Pfam" id="PF06114">
    <property type="entry name" value="Peptidase_M78"/>
    <property type="match status" value="1"/>
</dbReference>
<dbReference type="InterPro" id="IPR010359">
    <property type="entry name" value="IrrE_HExxH"/>
</dbReference>
<dbReference type="eggNOG" id="COG2856">
    <property type="taxonomic scope" value="Bacteria"/>
</dbReference>
<dbReference type="Gene3D" id="1.10.10.2910">
    <property type="match status" value="1"/>
</dbReference>
<evidence type="ECO:0000313" key="3">
    <source>
        <dbReference type="Proteomes" id="UP000011866"/>
    </source>
</evidence>
<dbReference type="AlphaFoldDB" id="M5DN54"/>
<protein>
    <recommendedName>
        <fullName evidence="1">IrrE N-terminal-like domain-containing protein</fullName>
    </recommendedName>
</protein>
<dbReference type="InterPro" id="IPR010982">
    <property type="entry name" value="Lambda_DNA-bd_dom_sf"/>
</dbReference>
<evidence type="ECO:0000259" key="1">
    <source>
        <dbReference type="Pfam" id="PF06114"/>
    </source>
</evidence>
<evidence type="ECO:0000313" key="2">
    <source>
        <dbReference type="EMBL" id="CCU70873.1"/>
    </source>
</evidence>